<comment type="similarity">
    <text evidence="7">Belongs to the binding-protein-dependent transport system permease family.</text>
</comment>
<dbReference type="SUPFAM" id="SSF161098">
    <property type="entry name" value="MetI-like"/>
    <property type="match status" value="1"/>
</dbReference>
<keyword evidence="6 7" id="KW-0472">Membrane</keyword>
<dbReference type="PANTHER" id="PTHR30193">
    <property type="entry name" value="ABC TRANSPORTER PERMEASE PROTEIN"/>
    <property type="match status" value="1"/>
</dbReference>
<evidence type="ECO:0000256" key="3">
    <source>
        <dbReference type="ARBA" id="ARBA00022475"/>
    </source>
</evidence>
<dbReference type="Gene3D" id="1.10.3720.10">
    <property type="entry name" value="MetI-like"/>
    <property type="match status" value="1"/>
</dbReference>
<dbReference type="PROSITE" id="PS50928">
    <property type="entry name" value="ABC_TM1"/>
    <property type="match status" value="1"/>
</dbReference>
<accession>A0ABP6QJW0</accession>
<dbReference type="InterPro" id="IPR000515">
    <property type="entry name" value="MetI-like"/>
</dbReference>
<feature type="domain" description="ABC transmembrane type-1" evidence="8">
    <location>
        <begin position="90"/>
        <end position="302"/>
    </location>
</feature>
<feature type="transmembrane region" description="Helical" evidence="7">
    <location>
        <begin position="94"/>
        <end position="115"/>
    </location>
</feature>
<dbReference type="RefSeq" id="WP_344835142.1">
    <property type="nucleotide sequence ID" value="NZ_BAAAUV010000020.1"/>
</dbReference>
<dbReference type="InterPro" id="IPR051393">
    <property type="entry name" value="ABC_transporter_permease"/>
</dbReference>
<evidence type="ECO:0000259" key="8">
    <source>
        <dbReference type="PROSITE" id="PS50928"/>
    </source>
</evidence>
<keyword evidence="3" id="KW-1003">Cell membrane</keyword>
<dbReference type="CDD" id="cd06261">
    <property type="entry name" value="TM_PBP2"/>
    <property type="match status" value="1"/>
</dbReference>
<evidence type="ECO:0000256" key="7">
    <source>
        <dbReference type="RuleBase" id="RU363032"/>
    </source>
</evidence>
<dbReference type="EMBL" id="BAAAUV010000020">
    <property type="protein sequence ID" value="GAA3230090.1"/>
    <property type="molecule type" value="Genomic_DNA"/>
</dbReference>
<name>A0ABP6QJW0_9ACTN</name>
<keyword evidence="5 7" id="KW-1133">Transmembrane helix</keyword>
<proteinExistence type="inferred from homology"/>
<sequence length="310" mass="34876">MTVLQKNDFRPVPEVVERKPRKGGRKVRDNLTAYGFLSGALICFALFSWYPMIREIILSFQENNFVDPPVWVGTQNYTDVFQDSAFAPAWKNTAMFTLLALLCGYIIPFVIALVLNELRHARGYLRFVVYLPVMLPPAVSVLLFKWFYDPGPGLFNQILDLFHLPTLAWLDSTDTALISLVIVSTWMNLGSGTLIYLAALQSVPPELYEAAELDGAGIFRRIWHVTIPQTRLILLVMLLIQIIATMQVFIEPMLLTGGGPEDATVSVVYLMYQYAFNFGNYGGGSALGVMLMLVLLVFSAAYLRISREEK</sequence>
<feature type="transmembrane region" description="Helical" evidence="7">
    <location>
        <begin position="176"/>
        <end position="199"/>
    </location>
</feature>
<evidence type="ECO:0000256" key="1">
    <source>
        <dbReference type="ARBA" id="ARBA00004651"/>
    </source>
</evidence>
<evidence type="ECO:0000256" key="4">
    <source>
        <dbReference type="ARBA" id="ARBA00022692"/>
    </source>
</evidence>
<dbReference type="PANTHER" id="PTHR30193:SF41">
    <property type="entry name" value="DIACETYLCHITOBIOSE UPTAKE SYSTEM PERMEASE PROTEIN NGCF"/>
    <property type="match status" value="1"/>
</dbReference>
<reference evidence="10" key="1">
    <citation type="journal article" date="2019" name="Int. J. Syst. Evol. Microbiol.">
        <title>The Global Catalogue of Microorganisms (GCM) 10K type strain sequencing project: providing services to taxonomists for standard genome sequencing and annotation.</title>
        <authorList>
            <consortium name="The Broad Institute Genomics Platform"/>
            <consortium name="The Broad Institute Genome Sequencing Center for Infectious Disease"/>
            <person name="Wu L."/>
            <person name="Ma J."/>
        </authorList>
    </citation>
    <scope>NUCLEOTIDE SEQUENCE [LARGE SCALE GENOMIC DNA]</scope>
    <source>
        <strain evidence="10">JCM 9377</strain>
    </source>
</reference>
<comment type="subcellular location">
    <subcellularLocation>
        <location evidence="1 7">Cell membrane</location>
        <topology evidence="1 7">Multi-pass membrane protein</topology>
    </subcellularLocation>
</comment>
<feature type="transmembrane region" description="Helical" evidence="7">
    <location>
        <begin position="232"/>
        <end position="250"/>
    </location>
</feature>
<evidence type="ECO:0000313" key="9">
    <source>
        <dbReference type="EMBL" id="GAA3230090.1"/>
    </source>
</evidence>
<evidence type="ECO:0000256" key="6">
    <source>
        <dbReference type="ARBA" id="ARBA00023136"/>
    </source>
</evidence>
<protein>
    <submittedName>
        <fullName evidence="9">Sugar ABC transporter permease</fullName>
    </submittedName>
</protein>
<keyword evidence="10" id="KW-1185">Reference proteome</keyword>
<evidence type="ECO:0000256" key="2">
    <source>
        <dbReference type="ARBA" id="ARBA00022448"/>
    </source>
</evidence>
<dbReference type="Proteomes" id="UP001501237">
    <property type="component" value="Unassembled WGS sequence"/>
</dbReference>
<dbReference type="InterPro" id="IPR035906">
    <property type="entry name" value="MetI-like_sf"/>
</dbReference>
<organism evidence="9 10">
    <name type="scientific">Actinocorallia longicatena</name>
    <dbReference type="NCBI Taxonomy" id="111803"/>
    <lineage>
        <taxon>Bacteria</taxon>
        <taxon>Bacillati</taxon>
        <taxon>Actinomycetota</taxon>
        <taxon>Actinomycetes</taxon>
        <taxon>Streptosporangiales</taxon>
        <taxon>Thermomonosporaceae</taxon>
        <taxon>Actinocorallia</taxon>
    </lineage>
</organism>
<evidence type="ECO:0000256" key="5">
    <source>
        <dbReference type="ARBA" id="ARBA00022989"/>
    </source>
</evidence>
<feature type="transmembrane region" description="Helical" evidence="7">
    <location>
        <begin position="281"/>
        <end position="303"/>
    </location>
</feature>
<keyword evidence="2 7" id="KW-0813">Transport</keyword>
<feature type="transmembrane region" description="Helical" evidence="7">
    <location>
        <begin position="31"/>
        <end position="50"/>
    </location>
</feature>
<feature type="transmembrane region" description="Helical" evidence="7">
    <location>
        <begin position="127"/>
        <end position="148"/>
    </location>
</feature>
<keyword evidence="4 7" id="KW-0812">Transmembrane</keyword>
<dbReference type="Pfam" id="PF00528">
    <property type="entry name" value="BPD_transp_1"/>
    <property type="match status" value="1"/>
</dbReference>
<gene>
    <name evidence="9" type="ORF">GCM10010468_60350</name>
</gene>
<evidence type="ECO:0000313" key="10">
    <source>
        <dbReference type="Proteomes" id="UP001501237"/>
    </source>
</evidence>
<comment type="caution">
    <text evidence="9">The sequence shown here is derived from an EMBL/GenBank/DDBJ whole genome shotgun (WGS) entry which is preliminary data.</text>
</comment>